<name>M1PPS2_9ZZZZ</name>
<sequence>MEVMKTKLESGTLLVLGILLVSSFPIVAENSEKDYTFRRTRWGMSRSEVISREGMPDKVERLGSGGYGRALYFTDVEVAGIKAMIFFFFTENKLTKSGYIFTETYNDKNNHIDNFKKVRSIVSDKYSPPEVDEKKWSDDLFKGYPDKYGFAVAKGHLSYKAIWRTPRSKIFLILRGKKNGSYSHDTLLQ</sequence>
<proteinExistence type="predicted"/>
<accession>M1PPS2</accession>
<evidence type="ECO:0000313" key="1">
    <source>
        <dbReference type="EMBL" id="AGF93115.1"/>
    </source>
</evidence>
<protein>
    <submittedName>
        <fullName evidence="1">Secreted protein</fullName>
    </submittedName>
</protein>
<gene>
    <name evidence="1" type="ORF">FLSS-17_0023</name>
</gene>
<dbReference type="EMBL" id="JX684082">
    <property type="protein sequence ID" value="AGF93115.1"/>
    <property type="molecule type" value="Genomic_DNA"/>
</dbReference>
<reference evidence="1" key="1">
    <citation type="journal article" date="2013" name="Syst. Appl. Microbiol.">
        <title>New insights into the archaeal diversity of a hypersaline microbial mat obtained by a metagenomic approach.</title>
        <authorList>
            <person name="Lopez-Lopez A."/>
            <person name="Richter M."/>
            <person name="Pena A."/>
            <person name="Tamames J."/>
            <person name="Rossello-Mora R."/>
        </authorList>
    </citation>
    <scope>NUCLEOTIDE SEQUENCE</scope>
</reference>
<organism evidence="1">
    <name type="scientific">uncultured organism</name>
    <dbReference type="NCBI Taxonomy" id="155900"/>
    <lineage>
        <taxon>unclassified sequences</taxon>
        <taxon>environmental samples</taxon>
    </lineage>
</organism>
<dbReference type="AlphaFoldDB" id="M1PPS2"/>